<reference evidence="3" key="1">
    <citation type="journal article" date="2015" name="Genome Announc.">
        <title>Draft whole-genome sequence of the biocontrol agent Trichoderma harzianum T6776.</title>
        <authorList>
            <person name="Baroncelli R."/>
            <person name="Piaggeschi G."/>
            <person name="Fiorini L."/>
            <person name="Bertolini E."/>
            <person name="Zapparata A."/>
            <person name="Pe M.E."/>
            <person name="Sarrocco S."/>
            <person name="Vannacci G."/>
        </authorList>
    </citation>
    <scope>NUCLEOTIDE SEQUENCE [LARGE SCALE GENOMIC DNA]</scope>
    <source>
        <strain evidence="3">T6776</strain>
    </source>
</reference>
<dbReference type="AlphaFoldDB" id="A0A0F9WTZ2"/>
<dbReference type="OrthoDB" id="2564987at2759"/>
<organism evidence="2 3">
    <name type="scientific">Trichoderma harzianum</name>
    <name type="common">Hypocrea lixii</name>
    <dbReference type="NCBI Taxonomy" id="5544"/>
    <lineage>
        <taxon>Eukaryota</taxon>
        <taxon>Fungi</taxon>
        <taxon>Dikarya</taxon>
        <taxon>Ascomycota</taxon>
        <taxon>Pezizomycotina</taxon>
        <taxon>Sordariomycetes</taxon>
        <taxon>Hypocreomycetidae</taxon>
        <taxon>Hypocreales</taxon>
        <taxon>Hypocreaceae</taxon>
        <taxon>Trichoderma</taxon>
    </lineage>
</organism>
<feature type="signal peptide" evidence="1">
    <location>
        <begin position="1"/>
        <end position="18"/>
    </location>
</feature>
<evidence type="ECO:0000313" key="2">
    <source>
        <dbReference type="EMBL" id="KKO96630.1"/>
    </source>
</evidence>
<dbReference type="SUPFAM" id="SSF50685">
    <property type="entry name" value="Barwin-like endoglucanases"/>
    <property type="match status" value="1"/>
</dbReference>
<dbReference type="Gene3D" id="2.40.40.10">
    <property type="entry name" value="RlpA-like domain"/>
    <property type="match status" value="1"/>
</dbReference>
<feature type="chain" id="PRO_5002529647" evidence="1">
    <location>
        <begin position="19"/>
        <end position="178"/>
    </location>
</feature>
<sequence>MKTEILLSIGVFAASAVAQTVLNSGSGFGTLYYDVEDTDGCQFNFTFQNKGFVECNFLTSLSLDQMNTNYVVAMNHTLLAGDLAKYCGKKVIVTRNGIQSNLPLFIGDGCERCGSGLSTNTIWNPSGAPGLDFSYTVAQELDNNACFNGHFDVTWEIVNETLYNFDTNAPGQPTGPIN</sequence>
<accession>A0A0F9WTZ2</accession>
<dbReference type="OMA" id="KCVHTRI"/>
<dbReference type="Proteomes" id="UP000034112">
    <property type="component" value="Unassembled WGS sequence"/>
</dbReference>
<dbReference type="EMBL" id="JOKZ01000794">
    <property type="protein sequence ID" value="KKO96630.1"/>
    <property type="molecule type" value="Genomic_DNA"/>
</dbReference>
<gene>
    <name evidence="2" type="ORF">THAR02_11268</name>
</gene>
<keyword evidence="1" id="KW-0732">Signal</keyword>
<dbReference type="InterPro" id="IPR036908">
    <property type="entry name" value="RlpA-like_sf"/>
</dbReference>
<proteinExistence type="predicted"/>
<comment type="caution">
    <text evidence="2">The sequence shown here is derived from an EMBL/GenBank/DDBJ whole genome shotgun (WGS) entry which is preliminary data.</text>
</comment>
<evidence type="ECO:0000313" key="3">
    <source>
        <dbReference type="Proteomes" id="UP000034112"/>
    </source>
</evidence>
<evidence type="ECO:0000256" key="1">
    <source>
        <dbReference type="SAM" id="SignalP"/>
    </source>
</evidence>
<protein>
    <submittedName>
        <fullName evidence="2">Uncharacterized protein</fullName>
    </submittedName>
</protein>
<name>A0A0F9WTZ2_TRIHA</name>